<keyword evidence="4" id="KW-1185">Reference proteome</keyword>
<dbReference type="EMBL" id="RJTX01000001">
    <property type="protein sequence ID" value="ROI00024.1"/>
    <property type="molecule type" value="Genomic_DNA"/>
</dbReference>
<proteinExistence type="predicted"/>
<gene>
    <name evidence="2" type="ORF">BCF50_0813</name>
    <name evidence="1" type="ORF">EGI05_03805</name>
</gene>
<name>A0A3N0W4M6_9FLAO</name>
<reference evidence="1 3" key="1">
    <citation type="submission" date="2018-11" db="EMBL/GenBank/DDBJ databases">
        <title>Proposal to divide the Flavobacteriaceae and reorganize its genera based on Amino Acid Identity values calculated from whole genome sequences.</title>
        <authorList>
            <person name="Nicholson A.C."/>
            <person name="Gulvik C.A."/>
            <person name="Whitney A.M."/>
            <person name="Humrighouse B.W."/>
            <person name="Bell M."/>
            <person name="Holmes B."/>
            <person name="Steigerwalt A."/>
            <person name="Villarma A."/>
            <person name="Sheth M."/>
            <person name="Batra D."/>
            <person name="Pryor J."/>
            <person name="Bernardet J.-F."/>
            <person name="Hugo C."/>
            <person name="Kampfer P."/>
            <person name="Newman J."/>
            <person name="Mcquiston J.R."/>
        </authorList>
    </citation>
    <scope>NUCLEOTIDE SEQUENCE [LARGE SCALE GENOMIC DNA]</scope>
    <source>
        <strain evidence="1 3">DSM 15235</strain>
    </source>
</reference>
<dbReference type="Proteomes" id="UP000295709">
    <property type="component" value="Unassembled WGS sequence"/>
</dbReference>
<protein>
    <submittedName>
        <fullName evidence="1">Uncharacterized protein</fullName>
    </submittedName>
</protein>
<dbReference type="AlphaFoldDB" id="A0A3N0W4M6"/>
<evidence type="ECO:0000313" key="3">
    <source>
        <dbReference type="Proteomes" id="UP000269375"/>
    </source>
</evidence>
<dbReference type="Proteomes" id="UP000269375">
    <property type="component" value="Unassembled WGS sequence"/>
</dbReference>
<comment type="caution">
    <text evidence="1">The sequence shown here is derived from an EMBL/GenBank/DDBJ whole genome shotgun (WGS) entry which is preliminary data.</text>
</comment>
<dbReference type="EMBL" id="SOQW01000001">
    <property type="protein sequence ID" value="TDX95040.1"/>
    <property type="molecule type" value="Genomic_DNA"/>
</dbReference>
<sequence>MTVLMMSSCTNYIKVIDSKKISDEENSLSTRVIDLKDESLGLNFYGDYEFENINKKFIFFTNSDIAHLLGNLTKKPKEVLFTYTETSIYNNLAGFFYENVTLEDIKKQWSQQPDKDMGNGLLYRYTYKDYNIIDVYRQQKNGVIRFIAINNPKSQKKDQFELENEGIFFKINTQLWTQ</sequence>
<evidence type="ECO:0000313" key="2">
    <source>
        <dbReference type="EMBL" id="TDX95040.1"/>
    </source>
</evidence>
<evidence type="ECO:0000313" key="4">
    <source>
        <dbReference type="Proteomes" id="UP000295709"/>
    </source>
</evidence>
<evidence type="ECO:0000313" key="1">
    <source>
        <dbReference type="EMBL" id="ROI00024.1"/>
    </source>
</evidence>
<reference evidence="2 4" key="2">
    <citation type="submission" date="2019-03" db="EMBL/GenBank/DDBJ databases">
        <title>Genomic Encyclopedia of Archaeal and Bacterial Type Strains, Phase II (KMG-II): from individual species to whole genera.</title>
        <authorList>
            <person name="Goeker M."/>
        </authorList>
    </citation>
    <scope>NUCLEOTIDE SEQUENCE [LARGE SCALE GENOMIC DNA]</scope>
    <source>
        <strain evidence="2 4">DSM 15235</strain>
    </source>
</reference>
<organism evidence="1 3">
    <name type="scientific">Chryseobacterium daecheongense</name>
    <dbReference type="NCBI Taxonomy" id="192389"/>
    <lineage>
        <taxon>Bacteria</taxon>
        <taxon>Pseudomonadati</taxon>
        <taxon>Bacteroidota</taxon>
        <taxon>Flavobacteriia</taxon>
        <taxon>Flavobacteriales</taxon>
        <taxon>Weeksellaceae</taxon>
        <taxon>Chryseobacterium group</taxon>
        <taxon>Chryseobacterium</taxon>
    </lineage>
</organism>
<accession>A0A3N0W4M6</accession>